<dbReference type="Proteomes" id="UP000319148">
    <property type="component" value="Unassembled WGS sequence"/>
</dbReference>
<evidence type="ECO:0000256" key="6">
    <source>
        <dbReference type="ARBA" id="ARBA00037066"/>
    </source>
</evidence>
<keyword evidence="4 8" id="KW-0067">ATP-binding</keyword>
<dbReference type="InterPro" id="IPR027417">
    <property type="entry name" value="P-loop_NTPase"/>
</dbReference>
<dbReference type="OrthoDB" id="9810077at2"/>
<dbReference type="Pfam" id="PF00005">
    <property type="entry name" value="ABC_tran"/>
    <property type="match status" value="1"/>
</dbReference>
<gene>
    <name evidence="8" type="ORF">FIV46_17510</name>
</gene>
<proteinExistence type="inferred from homology"/>
<comment type="similarity">
    <text evidence="1">Belongs to the ABC transporter superfamily.</text>
</comment>
<evidence type="ECO:0000256" key="1">
    <source>
        <dbReference type="ARBA" id="ARBA00005417"/>
    </source>
</evidence>
<comment type="caution">
    <text evidence="8">The sequence shown here is derived from an EMBL/GenBank/DDBJ whole genome shotgun (WGS) entry which is preliminary data.</text>
</comment>
<protein>
    <submittedName>
        <fullName evidence="8">ABC transporter ATP-binding protein</fullName>
    </submittedName>
</protein>
<dbReference type="PROSITE" id="PS00211">
    <property type="entry name" value="ABC_TRANSPORTER_1"/>
    <property type="match status" value="1"/>
</dbReference>
<accession>A0A501PCE8</accession>
<dbReference type="InterPro" id="IPR003593">
    <property type="entry name" value="AAA+_ATPase"/>
</dbReference>
<evidence type="ECO:0000256" key="2">
    <source>
        <dbReference type="ARBA" id="ARBA00022448"/>
    </source>
</evidence>
<dbReference type="PROSITE" id="PS50893">
    <property type="entry name" value="ABC_TRANSPORTER_2"/>
    <property type="match status" value="1"/>
</dbReference>
<organism evidence="8 9">
    <name type="scientific">Emcibacter nanhaiensis</name>
    <dbReference type="NCBI Taxonomy" id="1505037"/>
    <lineage>
        <taxon>Bacteria</taxon>
        <taxon>Pseudomonadati</taxon>
        <taxon>Pseudomonadota</taxon>
        <taxon>Alphaproteobacteria</taxon>
        <taxon>Emcibacterales</taxon>
        <taxon>Emcibacteraceae</taxon>
        <taxon>Emcibacter</taxon>
    </lineage>
</organism>
<dbReference type="GO" id="GO:0005524">
    <property type="term" value="F:ATP binding"/>
    <property type="evidence" value="ECO:0007669"/>
    <property type="project" value="UniProtKB-KW"/>
</dbReference>
<dbReference type="EMBL" id="VFIY01000018">
    <property type="protein sequence ID" value="TPD57895.1"/>
    <property type="molecule type" value="Genomic_DNA"/>
</dbReference>
<dbReference type="SUPFAM" id="SSF52540">
    <property type="entry name" value="P-loop containing nucleoside triphosphate hydrolases"/>
    <property type="match status" value="1"/>
</dbReference>
<evidence type="ECO:0000259" key="7">
    <source>
        <dbReference type="PROSITE" id="PS50893"/>
    </source>
</evidence>
<keyword evidence="9" id="KW-1185">Reference proteome</keyword>
<reference evidence="9" key="1">
    <citation type="submission" date="2019-06" db="EMBL/GenBank/DDBJ databases">
        <title>The complete genome of Emcibacter congregatus ZYLT.</title>
        <authorList>
            <person name="Zhao Z."/>
        </authorList>
    </citation>
    <scope>NUCLEOTIDE SEQUENCE [LARGE SCALE GENOMIC DNA]</scope>
    <source>
        <strain evidence="9">MCCC 1A06723</strain>
    </source>
</reference>
<evidence type="ECO:0000256" key="4">
    <source>
        <dbReference type="ARBA" id="ARBA00022840"/>
    </source>
</evidence>
<dbReference type="Gene3D" id="3.40.50.300">
    <property type="entry name" value="P-loop containing nucleotide triphosphate hydrolases"/>
    <property type="match status" value="1"/>
</dbReference>
<keyword evidence="3" id="KW-0547">Nucleotide-binding</keyword>
<evidence type="ECO:0000313" key="9">
    <source>
        <dbReference type="Proteomes" id="UP000319148"/>
    </source>
</evidence>
<sequence length="261" mass="28175">MTGVEREIEIDRLAVGYGPCTVLENINLRFAPGRITGLIGPNGAGKSTLLKSLLGLIEPGAGEIRVDGTPLNNITIAERSRKLAYAAQGAPVHWPLTVEKMVALGRLPHLGPWQKIGSADREAIERAMTMTDSYRLRDRIVTTLSGGERACAMLARTIATDASWLLVDEPVASLDPSHQLQVMGILKNLAGQGHGIVIVLHDLTLARRYCDQLVLLHKGAVLAEGEPEQVLADDNLAAAYGIRAVRWQADGQEFIVPAEKL</sequence>
<evidence type="ECO:0000256" key="5">
    <source>
        <dbReference type="ARBA" id="ARBA00022967"/>
    </source>
</evidence>
<dbReference type="PANTHER" id="PTHR42794:SF1">
    <property type="entry name" value="HEMIN IMPORT ATP-BINDING PROTEIN HMUV"/>
    <property type="match status" value="1"/>
</dbReference>
<dbReference type="InterPro" id="IPR003439">
    <property type="entry name" value="ABC_transporter-like_ATP-bd"/>
</dbReference>
<feature type="domain" description="ABC transporter" evidence="7">
    <location>
        <begin position="8"/>
        <end position="243"/>
    </location>
</feature>
<dbReference type="FunFam" id="3.40.50.300:FF:000134">
    <property type="entry name" value="Iron-enterobactin ABC transporter ATP-binding protein"/>
    <property type="match status" value="1"/>
</dbReference>
<comment type="function">
    <text evidence="6">Part of the ABC transporter complex HmuTUV involved in hemin import. Responsible for energy coupling to the transport system.</text>
</comment>
<evidence type="ECO:0000256" key="3">
    <source>
        <dbReference type="ARBA" id="ARBA00022741"/>
    </source>
</evidence>
<dbReference type="InterPro" id="IPR017871">
    <property type="entry name" value="ABC_transporter-like_CS"/>
</dbReference>
<dbReference type="RefSeq" id="WP_139942211.1">
    <property type="nucleotide sequence ID" value="NZ_JBHSYP010000005.1"/>
</dbReference>
<keyword evidence="2" id="KW-0813">Transport</keyword>
<dbReference type="GO" id="GO:0016887">
    <property type="term" value="F:ATP hydrolysis activity"/>
    <property type="evidence" value="ECO:0007669"/>
    <property type="project" value="InterPro"/>
</dbReference>
<dbReference type="SMART" id="SM00382">
    <property type="entry name" value="AAA"/>
    <property type="match status" value="1"/>
</dbReference>
<name>A0A501PCE8_9PROT</name>
<keyword evidence="5" id="KW-1278">Translocase</keyword>
<dbReference type="PANTHER" id="PTHR42794">
    <property type="entry name" value="HEMIN IMPORT ATP-BINDING PROTEIN HMUV"/>
    <property type="match status" value="1"/>
</dbReference>
<evidence type="ECO:0000313" key="8">
    <source>
        <dbReference type="EMBL" id="TPD57895.1"/>
    </source>
</evidence>
<dbReference type="AlphaFoldDB" id="A0A501PCE8"/>